<comment type="pathway">
    <text evidence="1 11">Pyrimidine metabolism; UMP biosynthesis via de novo pathway; (S)-dihydroorotate from bicarbonate: step 1/3.</text>
</comment>
<dbReference type="InterPro" id="IPR006274">
    <property type="entry name" value="CarbamoylP_synth_ssu"/>
</dbReference>
<feature type="binding site" evidence="11">
    <location>
        <position position="287"/>
    </location>
    <ligand>
        <name>L-glutamine</name>
        <dbReference type="ChEBI" id="CHEBI:58359"/>
    </ligand>
</feature>
<evidence type="ECO:0000313" key="14">
    <source>
        <dbReference type="Proteomes" id="UP000611629"/>
    </source>
</evidence>
<feature type="binding site" evidence="11">
    <location>
        <position position="289"/>
    </location>
    <ligand>
        <name>L-glutamine</name>
        <dbReference type="ChEBI" id="CHEBI:58359"/>
    </ligand>
</feature>
<feature type="binding site" evidence="11">
    <location>
        <position position="249"/>
    </location>
    <ligand>
        <name>L-glutamine</name>
        <dbReference type="ChEBI" id="CHEBI:58359"/>
    </ligand>
</feature>
<proteinExistence type="inferred from homology"/>
<dbReference type="EC" id="6.3.5.5" evidence="11"/>
<evidence type="ECO:0000256" key="6">
    <source>
        <dbReference type="ARBA" id="ARBA00022840"/>
    </source>
</evidence>
<dbReference type="InterPro" id="IPR029062">
    <property type="entry name" value="Class_I_gatase-like"/>
</dbReference>
<keyword evidence="7 11" id="KW-0315">Glutamine amidotransferase</keyword>
<feature type="domain" description="Carbamoyl-phosphate synthase small subunit N-terminal" evidence="12">
    <location>
        <begin position="1"/>
        <end position="131"/>
    </location>
</feature>
<dbReference type="PANTHER" id="PTHR43418:SF7">
    <property type="entry name" value="CARBAMOYL-PHOSPHATE SYNTHASE SMALL CHAIN"/>
    <property type="match status" value="1"/>
</dbReference>
<evidence type="ECO:0000256" key="8">
    <source>
        <dbReference type="ARBA" id="ARBA00022975"/>
    </source>
</evidence>
<dbReference type="InterPro" id="IPR035686">
    <property type="entry name" value="CPSase_GATase1"/>
</dbReference>
<feature type="active site" description="Nucleophile" evidence="11">
    <location>
        <position position="245"/>
    </location>
</feature>
<dbReference type="AlphaFoldDB" id="A0A974GXX0"/>
<dbReference type="Pfam" id="PF00988">
    <property type="entry name" value="CPSase_sm_chain"/>
    <property type="match status" value="1"/>
</dbReference>
<dbReference type="GO" id="GO:0006526">
    <property type="term" value="P:L-arginine biosynthetic process"/>
    <property type="evidence" value="ECO:0007669"/>
    <property type="project" value="UniProtKB-UniRule"/>
</dbReference>
<feature type="binding site" evidence="11">
    <location>
        <position position="218"/>
    </location>
    <ligand>
        <name>L-glutamine</name>
        <dbReference type="ChEBI" id="CHEBI:58359"/>
    </ligand>
</feature>
<evidence type="ECO:0000256" key="11">
    <source>
        <dbReference type="HAMAP-Rule" id="MF_01209"/>
    </source>
</evidence>
<evidence type="ECO:0000256" key="5">
    <source>
        <dbReference type="ARBA" id="ARBA00022741"/>
    </source>
</evidence>
<accession>A0A974GXX0</accession>
<dbReference type="InterPro" id="IPR036480">
    <property type="entry name" value="CarbP_synth_ssu_N_sf"/>
</dbReference>
<keyword evidence="11" id="KW-0055">Arginine biosynthesis</keyword>
<dbReference type="PRINTS" id="PR00097">
    <property type="entry name" value="ANTSNTHASEII"/>
</dbReference>
<evidence type="ECO:0000256" key="1">
    <source>
        <dbReference type="ARBA" id="ARBA00004812"/>
    </source>
</evidence>
<comment type="catalytic activity">
    <reaction evidence="9 11">
        <text>hydrogencarbonate + L-glutamine + 2 ATP + H2O = carbamoyl phosphate + L-glutamate + 2 ADP + phosphate + 2 H(+)</text>
        <dbReference type="Rhea" id="RHEA:18633"/>
        <dbReference type="ChEBI" id="CHEBI:15377"/>
        <dbReference type="ChEBI" id="CHEBI:15378"/>
        <dbReference type="ChEBI" id="CHEBI:17544"/>
        <dbReference type="ChEBI" id="CHEBI:29985"/>
        <dbReference type="ChEBI" id="CHEBI:30616"/>
        <dbReference type="ChEBI" id="CHEBI:43474"/>
        <dbReference type="ChEBI" id="CHEBI:58228"/>
        <dbReference type="ChEBI" id="CHEBI:58359"/>
        <dbReference type="ChEBI" id="CHEBI:456216"/>
        <dbReference type="EC" id="6.3.5.5"/>
    </reaction>
</comment>
<dbReference type="CDD" id="cd01744">
    <property type="entry name" value="GATase1_CPSase"/>
    <property type="match status" value="1"/>
</dbReference>
<keyword evidence="11" id="KW-0028">Amino-acid biosynthesis</keyword>
<reference evidence="13" key="1">
    <citation type="submission" date="2020-07" db="EMBL/GenBank/DDBJ databases">
        <title>Genomic analysis of a strain of Sedimentibacter Hydroxybenzoicus DSM7310.</title>
        <authorList>
            <person name="Ma S."/>
        </authorList>
    </citation>
    <scope>NUCLEOTIDE SEQUENCE</scope>
    <source>
        <strain evidence="13">DSM 7310</strain>
    </source>
</reference>
<dbReference type="InterPro" id="IPR002474">
    <property type="entry name" value="CarbamoylP_synth_ssu_N"/>
</dbReference>
<dbReference type="PRINTS" id="PR00099">
    <property type="entry name" value="CPSGATASE"/>
</dbReference>
<protein>
    <recommendedName>
        <fullName evidence="11">Carbamoyl phosphate synthase small chain</fullName>
        <ecNumber evidence="11">6.3.5.5</ecNumber>
    </recommendedName>
    <alternativeName>
        <fullName evidence="11">Carbamoyl phosphate synthetase glutamine chain</fullName>
    </alternativeName>
</protein>
<dbReference type="GO" id="GO:0006207">
    <property type="term" value="P:'de novo' pyrimidine nucleobase biosynthetic process"/>
    <property type="evidence" value="ECO:0007669"/>
    <property type="project" value="InterPro"/>
</dbReference>
<dbReference type="RefSeq" id="WP_179239323.1">
    <property type="nucleotide sequence ID" value="NZ_JACBNQ010000024.1"/>
</dbReference>
<gene>
    <name evidence="11 13" type="primary">carA</name>
    <name evidence="13" type="ORF">HZF24_15770</name>
</gene>
<dbReference type="NCBIfam" id="NF009475">
    <property type="entry name" value="PRK12838.1"/>
    <property type="match status" value="1"/>
</dbReference>
<comment type="pathway">
    <text evidence="2 11">Amino-acid biosynthesis; L-arginine biosynthesis; carbamoyl phosphate from bicarbonate: step 1/1.</text>
</comment>
<dbReference type="Pfam" id="PF00117">
    <property type="entry name" value="GATase"/>
    <property type="match status" value="1"/>
</dbReference>
<dbReference type="GO" id="GO:0004088">
    <property type="term" value="F:carbamoyl-phosphate synthase (glutamine-hydrolyzing) activity"/>
    <property type="evidence" value="ECO:0007669"/>
    <property type="project" value="UniProtKB-UniRule"/>
</dbReference>
<dbReference type="Gene3D" id="3.50.30.20">
    <property type="entry name" value="Carbamoyl-phosphate synthase small subunit, N-terminal domain"/>
    <property type="match status" value="1"/>
</dbReference>
<comment type="caution">
    <text evidence="13">The sequence shown here is derived from an EMBL/GenBank/DDBJ whole genome shotgun (WGS) entry which is preliminary data.</text>
</comment>
<evidence type="ECO:0000256" key="3">
    <source>
        <dbReference type="ARBA" id="ARBA00007800"/>
    </source>
</evidence>
<dbReference type="InterPro" id="IPR017926">
    <property type="entry name" value="GATASE"/>
</dbReference>
<evidence type="ECO:0000313" key="13">
    <source>
        <dbReference type="EMBL" id="NYB75606.1"/>
    </source>
</evidence>
<dbReference type="Gene3D" id="3.40.50.880">
    <property type="match status" value="1"/>
</dbReference>
<keyword evidence="4 11" id="KW-0436">Ligase</keyword>
<keyword evidence="6 11" id="KW-0067">ATP-binding</keyword>
<comment type="function">
    <text evidence="11">Small subunit of the glutamine-dependent carbamoyl phosphate synthetase (CPSase). CPSase catalyzes the formation of carbamoyl phosphate from the ammonia moiety of glutamine, carbonate, and phosphate donated by ATP, constituting the first step of 2 biosynthetic pathways, one leading to arginine and/or urea and the other to pyrimidine nucleotides. The small subunit (glutamine amidotransferase) binds and cleaves glutamine to supply the large subunit with the substrate ammonia.</text>
</comment>
<sequence>MKGKLILENGIMFEGNCFGKISDTVGEVVFNTGMTGYQEILTDPSYYGQIVSMTYPLIGNYGINTDDSQSDSPKVRGFIIRERCLEPNNFRCEFNLDMYLKKNNIMAIEGIDTRHLTKVIRNAGTMKGLITTNNIEREDINKYFADFSNKSAVKEVTIKKIKTLGEGEQHVGILDFGIKNNIVNSFLYKGCKITIFPAFTAADKILNYKLDGIFLSNGPGDPSDLPEIIDNVKILIDKMPVTGICLGVQLIALALGCETTKMKFGHRGCNHPVKDLKTAKVTITSQNHGYMIKESSLTEDIEITHVNINDGTIEGIKHKYLPVMGVQYHPEACPGPHDSNIIFDDFMNMYKGAK</sequence>
<feature type="active site" evidence="11">
    <location>
        <position position="329"/>
    </location>
</feature>
<evidence type="ECO:0000256" key="7">
    <source>
        <dbReference type="ARBA" id="ARBA00022962"/>
    </source>
</evidence>
<dbReference type="GO" id="GO:0044205">
    <property type="term" value="P:'de novo' UMP biosynthetic process"/>
    <property type="evidence" value="ECO:0007669"/>
    <property type="project" value="UniProtKB-UniRule"/>
</dbReference>
<feature type="binding site" evidence="11">
    <location>
        <position position="220"/>
    </location>
    <ligand>
        <name>L-glutamine</name>
        <dbReference type="ChEBI" id="CHEBI:58359"/>
    </ligand>
</feature>
<dbReference type="GO" id="GO:0005524">
    <property type="term" value="F:ATP binding"/>
    <property type="evidence" value="ECO:0007669"/>
    <property type="project" value="UniProtKB-UniRule"/>
</dbReference>
<name>A0A974GXX0_SEDHY</name>
<dbReference type="SUPFAM" id="SSF52317">
    <property type="entry name" value="Class I glutamine amidotransferase-like"/>
    <property type="match status" value="1"/>
</dbReference>
<dbReference type="PRINTS" id="PR00096">
    <property type="entry name" value="GATASE"/>
</dbReference>
<dbReference type="GO" id="GO:0006541">
    <property type="term" value="P:glutamine metabolic process"/>
    <property type="evidence" value="ECO:0007669"/>
    <property type="project" value="InterPro"/>
</dbReference>
<dbReference type="NCBIfam" id="TIGR01368">
    <property type="entry name" value="CPSaseIIsmall"/>
    <property type="match status" value="1"/>
</dbReference>
<keyword evidence="14" id="KW-1185">Reference proteome</keyword>
<feature type="binding site" evidence="11">
    <location>
        <position position="246"/>
    </location>
    <ligand>
        <name>L-glutamine</name>
        <dbReference type="ChEBI" id="CHEBI:58359"/>
    </ligand>
</feature>
<evidence type="ECO:0000256" key="4">
    <source>
        <dbReference type="ARBA" id="ARBA00022598"/>
    </source>
</evidence>
<feature type="region of interest" description="CPSase" evidence="11">
    <location>
        <begin position="1"/>
        <end position="169"/>
    </location>
</feature>
<evidence type="ECO:0000256" key="9">
    <source>
        <dbReference type="ARBA" id="ARBA00048816"/>
    </source>
</evidence>
<comment type="similarity">
    <text evidence="3 11">Belongs to the CarA family.</text>
</comment>
<dbReference type="PANTHER" id="PTHR43418">
    <property type="entry name" value="MULTIFUNCTIONAL TRYPTOPHAN BIOSYNTHESIS PROTEIN-RELATED"/>
    <property type="match status" value="1"/>
</dbReference>
<dbReference type="Proteomes" id="UP000611629">
    <property type="component" value="Unassembled WGS sequence"/>
</dbReference>
<feature type="binding site" evidence="11">
    <location>
        <position position="290"/>
    </location>
    <ligand>
        <name>L-glutamine</name>
        <dbReference type="ChEBI" id="CHEBI:58359"/>
    </ligand>
</feature>
<dbReference type="EMBL" id="JACBNQ010000024">
    <property type="protein sequence ID" value="NYB75606.1"/>
    <property type="molecule type" value="Genomic_DNA"/>
</dbReference>
<organism evidence="13 14">
    <name type="scientific">Sedimentibacter hydroxybenzoicus DSM 7310</name>
    <dbReference type="NCBI Taxonomy" id="1123245"/>
    <lineage>
        <taxon>Bacteria</taxon>
        <taxon>Bacillati</taxon>
        <taxon>Bacillota</taxon>
        <taxon>Tissierellia</taxon>
        <taxon>Sedimentibacter</taxon>
    </lineage>
</organism>
<dbReference type="SUPFAM" id="SSF52021">
    <property type="entry name" value="Carbamoyl phosphate synthetase, small subunit N-terminal domain"/>
    <property type="match status" value="1"/>
</dbReference>
<evidence type="ECO:0000256" key="10">
    <source>
        <dbReference type="ARBA" id="ARBA00049285"/>
    </source>
</evidence>
<dbReference type="HAMAP" id="MF_01209">
    <property type="entry name" value="CPSase_S_chain"/>
    <property type="match status" value="1"/>
</dbReference>
<dbReference type="FunFam" id="3.50.30.20:FF:000001">
    <property type="entry name" value="Carbamoyl-phosphate synthase small chain"/>
    <property type="match status" value="1"/>
</dbReference>
<keyword evidence="5 11" id="KW-0547">Nucleotide-binding</keyword>
<keyword evidence="8 11" id="KW-0665">Pyrimidine biosynthesis</keyword>
<feature type="active site" evidence="11">
    <location>
        <position position="331"/>
    </location>
</feature>
<evidence type="ECO:0000256" key="2">
    <source>
        <dbReference type="ARBA" id="ARBA00005077"/>
    </source>
</evidence>
<dbReference type="InterPro" id="IPR050472">
    <property type="entry name" value="Anth_synth/Amidotransfase"/>
</dbReference>
<dbReference type="SMART" id="SM01097">
    <property type="entry name" value="CPSase_sm_chain"/>
    <property type="match status" value="1"/>
</dbReference>
<feature type="binding site" evidence="11">
    <location>
        <position position="45"/>
    </location>
    <ligand>
        <name>L-glutamine</name>
        <dbReference type="ChEBI" id="CHEBI:58359"/>
    </ligand>
</feature>
<evidence type="ECO:0000259" key="12">
    <source>
        <dbReference type="SMART" id="SM01097"/>
    </source>
</evidence>
<comment type="catalytic activity">
    <reaction evidence="10 11">
        <text>L-glutamine + H2O = L-glutamate + NH4(+)</text>
        <dbReference type="Rhea" id="RHEA:15889"/>
        <dbReference type="ChEBI" id="CHEBI:15377"/>
        <dbReference type="ChEBI" id="CHEBI:28938"/>
        <dbReference type="ChEBI" id="CHEBI:29985"/>
        <dbReference type="ChEBI" id="CHEBI:58359"/>
    </reaction>
</comment>
<dbReference type="PROSITE" id="PS51273">
    <property type="entry name" value="GATASE_TYPE_1"/>
    <property type="match status" value="1"/>
</dbReference>
<comment type="subunit">
    <text evidence="11">Composed of two chains; the small (or glutamine) chain promotes the hydrolysis of glutamine to ammonia, which is used by the large (or ammonia) chain to synthesize carbamoyl phosphate. Tetramer of heterodimers (alpha,beta)4.</text>
</comment>